<dbReference type="InParanoid" id="G8ZZT8"/>
<proteinExistence type="inferred from homology"/>
<dbReference type="GO" id="GO:0032968">
    <property type="term" value="P:positive regulation of transcription elongation by RNA polymerase II"/>
    <property type="evidence" value="ECO:0007669"/>
    <property type="project" value="EnsemblFungi"/>
</dbReference>
<evidence type="ECO:0000256" key="6">
    <source>
        <dbReference type="PIRNR" id="PIRNR007936"/>
    </source>
</evidence>
<dbReference type="GO" id="GO:0003712">
    <property type="term" value="F:transcription coregulator activity"/>
    <property type="evidence" value="ECO:0007669"/>
    <property type="project" value="InterPro"/>
</dbReference>
<dbReference type="InterPro" id="IPR016530">
    <property type="entry name" value="Med22_Saccharomyce"/>
</dbReference>
<sequence>MSNQGLYGKLDQTCDVLSTKLIELVKLSSIDGPEGDGSDAALSEASIATTGVMLVNSQTMQLIKRVQDLFILTRSIREKWLLNQIPERSTQQGVGPAELEQLLDQCMQQIAGDTDVELNRPLG</sequence>
<reference evidence="7 8" key="1">
    <citation type="journal article" date="2011" name="Proc. Natl. Acad. Sci. U.S.A.">
        <title>Evolutionary erosion of yeast sex chromosomes by mating-type switching accidents.</title>
        <authorList>
            <person name="Gordon J.L."/>
            <person name="Armisen D."/>
            <person name="Proux-Wera E."/>
            <person name="Oheigeartaigh S.S."/>
            <person name="Byrne K.P."/>
            <person name="Wolfe K.H."/>
        </authorList>
    </citation>
    <scope>NUCLEOTIDE SEQUENCE [LARGE SCALE GENOMIC DNA]</scope>
    <source>
        <strain evidence="8">ATCC 10662 / CBS 1146 / NBRC 0425 / NCYC 2629 / NRRL Y-866</strain>
    </source>
</reference>
<dbReference type="eggNOG" id="ENOG502S77A">
    <property type="taxonomic scope" value="Eukaryota"/>
</dbReference>
<dbReference type="KEGG" id="tdl:TDEL_0H02730"/>
<evidence type="ECO:0000256" key="4">
    <source>
        <dbReference type="ARBA" id="ARBA00023163"/>
    </source>
</evidence>
<keyword evidence="4 6" id="KW-0804">Transcription</keyword>
<dbReference type="Pfam" id="PF06179">
    <property type="entry name" value="Med22"/>
    <property type="match status" value="1"/>
</dbReference>
<dbReference type="Proteomes" id="UP000005627">
    <property type="component" value="Chromosome 8"/>
</dbReference>
<dbReference type="AlphaFoldDB" id="G8ZZT8"/>
<comment type="similarity">
    <text evidence="2 6">Belongs to the Mediator complex subunit 22 family.</text>
</comment>
<dbReference type="GO" id="GO:0060261">
    <property type="term" value="P:positive regulation of transcription initiation by RNA polymerase II"/>
    <property type="evidence" value="ECO:0007669"/>
    <property type="project" value="EnsemblFungi"/>
</dbReference>
<gene>
    <name evidence="7" type="primary">TDEL0H02730</name>
    <name evidence="7" type="ORF">TDEL_0H02730</name>
</gene>
<evidence type="ECO:0000256" key="3">
    <source>
        <dbReference type="ARBA" id="ARBA00023015"/>
    </source>
</evidence>
<keyword evidence="8" id="KW-1185">Reference proteome</keyword>
<dbReference type="GO" id="GO:0051123">
    <property type="term" value="P:RNA polymerase II preinitiation complex assembly"/>
    <property type="evidence" value="ECO:0007669"/>
    <property type="project" value="EnsemblFungi"/>
</dbReference>
<dbReference type="STRING" id="1076872.G8ZZT8"/>
<dbReference type="FunCoup" id="G8ZZT8">
    <property type="interactions" value="162"/>
</dbReference>
<organism evidence="7 8">
    <name type="scientific">Torulaspora delbrueckii</name>
    <name type="common">Yeast</name>
    <name type="synonym">Candida colliculosa</name>
    <dbReference type="NCBI Taxonomy" id="4950"/>
    <lineage>
        <taxon>Eukaryota</taxon>
        <taxon>Fungi</taxon>
        <taxon>Dikarya</taxon>
        <taxon>Ascomycota</taxon>
        <taxon>Saccharomycotina</taxon>
        <taxon>Saccharomycetes</taxon>
        <taxon>Saccharomycetales</taxon>
        <taxon>Saccharomycetaceae</taxon>
        <taxon>Torulaspora</taxon>
    </lineage>
</organism>
<keyword evidence="3 6" id="KW-0805">Transcription regulation</keyword>
<dbReference type="HOGENOM" id="CLU_130571_0_0_1"/>
<evidence type="ECO:0000313" key="8">
    <source>
        <dbReference type="Proteomes" id="UP000005627"/>
    </source>
</evidence>
<evidence type="ECO:0000256" key="2">
    <source>
        <dbReference type="ARBA" id="ARBA00005942"/>
    </source>
</evidence>
<keyword evidence="5" id="KW-0539">Nucleus</keyword>
<evidence type="ECO:0000313" key="7">
    <source>
        <dbReference type="EMBL" id="CCE94132.1"/>
    </source>
</evidence>
<dbReference type="InterPro" id="IPR009332">
    <property type="entry name" value="Med22"/>
</dbReference>
<dbReference type="GeneID" id="11501375"/>
<comment type="function">
    <text evidence="6">Component of the Mediator complex, a coactivator involved in the regulated transcription of nearly all RNA polymerase II-dependent genes. Mediator functions as a bridge to convey information from gene-specific regulatory proteins to the basal RNA polymerase II transcription machinery.</text>
</comment>
<dbReference type="OrthoDB" id="203279at2759"/>
<evidence type="ECO:0000256" key="5">
    <source>
        <dbReference type="ARBA" id="ARBA00023242"/>
    </source>
</evidence>
<keyword evidence="6" id="KW-0010">Activator</keyword>
<dbReference type="RefSeq" id="XP_003683343.1">
    <property type="nucleotide sequence ID" value="XM_003683295.1"/>
</dbReference>
<dbReference type="GO" id="GO:0070847">
    <property type="term" value="C:core mediator complex"/>
    <property type="evidence" value="ECO:0007669"/>
    <property type="project" value="EnsemblFungi"/>
</dbReference>
<evidence type="ECO:0000256" key="1">
    <source>
        <dbReference type="ARBA" id="ARBA00004123"/>
    </source>
</evidence>
<dbReference type="Gene3D" id="6.10.280.160">
    <property type="entry name" value="Mediator of RNA polymerase II transcription subunit 22"/>
    <property type="match status" value="1"/>
</dbReference>
<name>G8ZZT8_TORDE</name>
<dbReference type="GO" id="GO:0016592">
    <property type="term" value="C:mediator complex"/>
    <property type="evidence" value="ECO:0007669"/>
    <property type="project" value="InterPro"/>
</dbReference>
<protein>
    <recommendedName>
        <fullName evidence="6">Mediator of RNA polymerase II transcription subunit 22</fullName>
    </recommendedName>
    <alternativeName>
        <fullName evidence="6">Mediator complex subunit 22</fullName>
    </alternativeName>
</protein>
<dbReference type="PIRSF" id="PIRSF007936">
    <property type="entry name" value="SRB6"/>
    <property type="match status" value="1"/>
</dbReference>
<dbReference type="EMBL" id="HE616749">
    <property type="protein sequence ID" value="CCE94132.1"/>
    <property type="molecule type" value="Genomic_DNA"/>
</dbReference>
<comment type="subunit">
    <text evidence="6">Component of the Mediator complex.</text>
</comment>
<comment type="subcellular location">
    <subcellularLocation>
        <location evidence="1 6">Nucleus</location>
    </subcellularLocation>
</comment>
<accession>G8ZZT8</accession>